<evidence type="ECO:0000313" key="4">
    <source>
        <dbReference type="Proteomes" id="UP000552241"/>
    </source>
</evidence>
<keyword evidence="4" id="KW-1185">Reference proteome</keyword>
<dbReference type="SUPFAM" id="SSF82171">
    <property type="entry name" value="DPP6 N-terminal domain-like"/>
    <property type="match status" value="1"/>
</dbReference>
<organism evidence="3 4">
    <name type="scientific">Moheibacter lacus</name>
    <dbReference type="NCBI Taxonomy" id="2745851"/>
    <lineage>
        <taxon>Bacteria</taxon>
        <taxon>Pseudomonadati</taxon>
        <taxon>Bacteroidota</taxon>
        <taxon>Flavobacteriia</taxon>
        <taxon>Flavobacteriales</taxon>
        <taxon>Weeksellaceae</taxon>
        <taxon>Moheibacter</taxon>
    </lineage>
</organism>
<keyword evidence="1" id="KW-0732">Signal</keyword>
<dbReference type="InterPro" id="IPR050278">
    <property type="entry name" value="Serine_Prot_S9B/DPPIV"/>
</dbReference>
<evidence type="ECO:0000313" key="3">
    <source>
        <dbReference type="EMBL" id="MBA5630328.1"/>
    </source>
</evidence>
<dbReference type="InterPro" id="IPR029058">
    <property type="entry name" value="AB_hydrolase_fold"/>
</dbReference>
<sequence length="851" mass="99286">MRNKFFIIKLLILILGVQIGAQDNSKKLETYHSKFDSLWSKNIYVQSNSENGKWMVFSEVYDLKPPKITLLNVQDLTNWDISDSYMHAFSSNSQYFASLSQDSTLLIQNLNNHHQVRLEKVIKFHFDKKDHIIALSKRGNQNSLLLFDGTTNQTNEIENVKDYFINPQKDTWVTLSQSENQEELTRYSIHERENNSVFISNSENIAGCVWNDSGNAMGCFLKQKESNSILLCQNNQTRILTDAEINRHFKDFSISDKKLEISEDGKKVFFFRSLKTNPDKKTKEKDMEVWDTSDPWIFPQMNEFNSYERKFFLTLWQTETKNVSPITDSIFSSYQLNKNHEIALVYNKLDYEPQYKYFPESDIYLLHLSSGKKEKIIEKQSVHPGLISISPSGNFIAYFSDHHWWLYDVRKKKKKNLTSELPFPFSQEEFDLPFGSPGWIEDEKYLIVYDQYDIWLLDTGNNTHKKRTNGRSSKMKYRINRDVDRHDSKYLSLLSESTGVSYNPKSRKIILDRTGHDLKTGISIWDKNEIVDLVYGSALTEDLTLSSNQSLLIYKKSKFNLPPSLHSIDLSNHKTKELYQSNPGLLQFDLGKHVFYHYKESDNNELEGLIFFPSNYNPQKKYPMIVKIYEAVNTFDMRYMSPTIYEGTGFNLVNYLTNGYFVLMPTIKYEKGNPAKSSLLYVENAVKKALKTYPVDPKKVGLIGHSYGGYQATYIATKSDMFATAVAGAPVTDLGIYYLDISWDFKREQIWRIENKQFRMGKSYFEAKKQYNENSALQSIEELKTPLLLWAGKEDGNVNWTQSVHLFMAMKRLNKEGKLLLFNNEPHSVDKLENQKDLSEEVMSWFNHYLK</sequence>
<protein>
    <submittedName>
        <fullName evidence="3">S9 family peptidase</fullName>
    </submittedName>
</protein>
<feature type="chain" id="PRO_5033041302" evidence="1">
    <location>
        <begin position="22"/>
        <end position="851"/>
    </location>
</feature>
<evidence type="ECO:0000256" key="1">
    <source>
        <dbReference type="SAM" id="SignalP"/>
    </source>
</evidence>
<dbReference type="RefSeq" id="WP_182043929.1">
    <property type="nucleotide sequence ID" value="NZ_JACDZE010000004.1"/>
</dbReference>
<name>A0A838ZTL2_9FLAO</name>
<accession>A0A838ZTL2</accession>
<dbReference type="Pfam" id="PF00326">
    <property type="entry name" value="Peptidase_S9"/>
    <property type="match status" value="1"/>
</dbReference>
<dbReference type="InterPro" id="IPR001375">
    <property type="entry name" value="Peptidase_S9_cat"/>
</dbReference>
<dbReference type="EMBL" id="JACDZE010000004">
    <property type="protein sequence ID" value="MBA5630328.1"/>
    <property type="molecule type" value="Genomic_DNA"/>
</dbReference>
<reference evidence="3 4" key="1">
    <citation type="submission" date="2020-07" db="EMBL/GenBank/DDBJ databases">
        <title>Moheibacter lacus sp. nov., a member of the family Flavobacteriaceae isolated from freshwater lake sediment.</title>
        <authorList>
            <person name="Liu Y."/>
        </authorList>
    </citation>
    <scope>NUCLEOTIDE SEQUENCE [LARGE SCALE GENOMIC DNA]</scope>
    <source>
        <strain evidence="3 4">BDHS18</strain>
    </source>
</reference>
<evidence type="ECO:0000259" key="2">
    <source>
        <dbReference type="Pfam" id="PF00326"/>
    </source>
</evidence>
<dbReference type="SUPFAM" id="SSF53474">
    <property type="entry name" value="alpha/beta-Hydrolases"/>
    <property type="match status" value="1"/>
</dbReference>
<dbReference type="Proteomes" id="UP000552241">
    <property type="component" value="Unassembled WGS sequence"/>
</dbReference>
<dbReference type="GO" id="GO:0006508">
    <property type="term" value="P:proteolysis"/>
    <property type="evidence" value="ECO:0007669"/>
    <property type="project" value="InterPro"/>
</dbReference>
<dbReference type="Gene3D" id="3.40.50.1820">
    <property type="entry name" value="alpha/beta hydrolase"/>
    <property type="match status" value="1"/>
</dbReference>
<proteinExistence type="predicted"/>
<feature type="domain" description="Peptidase S9 prolyl oligopeptidase catalytic" evidence="2">
    <location>
        <begin position="684"/>
        <end position="851"/>
    </location>
</feature>
<dbReference type="PANTHER" id="PTHR11731">
    <property type="entry name" value="PROTEASE FAMILY S9B,C DIPEPTIDYL-PEPTIDASE IV-RELATED"/>
    <property type="match status" value="1"/>
</dbReference>
<gene>
    <name evidence="3" type="ORF">HU137_11145</name>
</gene>
<dbReference type="PANTHER" id="PTHR11731:SF193">
    <property type="entry name" value="DIPEPTIDYL PEPTIDASE 9"/>
    <property type="match status" value="1"/>
</dbReference>
<comment type="caution">
    <text evidence="3">The sequence shown here is derived from an EMBL/GenBank/DDBJ whole genome shotgun (WGS) entry which is preliminary data.</text>
</comment>
<dbReference type="InterPro" id="IPR011042">
    <property type="entry name" value="6-blade_b-propeller_TolB-like"/>
</dbReference>
<dbReference type="GO" id="GO:0008236">
    <property type="term" value="F:serine-type peptidase activity"/>
    <property type="evidence" value="ECO:0007669"/>
    <property type="project" value="InterPro"/>
</dbReference>
<dbReference type="Gene3D" id="2.120.10.30">
    <property type="entry name" value="TolB, C-terminal domain"/>
    <property type="match status" value="1"/>
</dbReference>
<dbReference type="AlphaFoldDB" id="A0A838ZTL2"/>
<feature type="signal peptide" evidence="1">
    <location>
        <begin position="1"/>
        <end position="21"/>
    </location>
</feature>
<dbReference type="GO" id="GO:0008239">
    <property type="term" value="F:dipeptidyl-peptidase activity"/>
    <property type="evidence" value="ECO:0007669"/>
    <property type="project" value="TreeGrafter"/>
</dbReference>